<dbReference type="AlphaFoldDB" id="A0A2P2IZZ9"/>
<sequence>MTASMTRLIDILLECYNENQNARPSAQGDAARHNITNRACSSVKNAVPSACVSLLATMATKVCAPATTTGRPSVEDPSAPRLTILLPSSYPLNVIVGMVLC</sequence>
<protein>
    <submittedName>
        <fullName evidence="1">Uncharacterized protein</fullName>
    </submittedName>
</protein>
<organism evidence="1">
    <name type="scientific">Rhizophora mucronata</name>
    <name type="common">Asiatic mangrove</name>
    <dbReference type="NCBI Taxonomy" id="61149"/>
    <lineage>
        <taxon>Eukaryota</taxon>
        <taxon>Viridiplantae</taxon>
        <taxon>Streptophyta</taxon>
        <taxon>Embryophyta</taxon>
        <taxon>Tracheophyta</taxon>
        <taxon>Spermatophyta</taxon>
        <taxon>Magnoliopsida</taxon>
        <taxon>eudicotyledons</taxon>
        <taxon>Gunneridae</taxon>
        <taxon>Pentapetalae</taxon>
        <taxon>rosids</taxon>
        <taxon>fabids</taxon>
        <taxon>Malpighiales</taxon>
        <taxon>Rhizophoraceae</taxon>
        <taxon>Rhizophora</taxon>
    </lineage>
</organism>
<name>A0A2P2IZZ9_RHIMU</name>
<evidence type="ECO:0000313" key="1">
    <source>
        <dbReference type="EMBL" id="MBW86772.1"/>
    </source>
</evidence>
<reference evidence="1" key="1">
    <citation type="submission" date="2018-02" db="EMBL/GenBank/DDBJ databases">
        <title>Rhizophora mucronata_Transcriptome.</title>
        <authorList>
            <person name="Meera S.P."/>
            <person name="Sreeshan A."/>
            <person name="Augustine A."/>
        </authorList>
    </citation>
    <scope>NUCLEOTIDE SEQUENCE</scope>
    <source>
        <tissue evidence="1">Leaf</tissue>
    </source>
</reference>
<dbReference type="EMBL" id="GGEC01006289">
    <property type="protein sequence ID" value="MBW86772.1"/>
    <property type="molecule type" value="Transcribed_RNA"/>
</dbReference>
<accession>A0A2P2IZZ9</accession>
<proteinExistence type="predicted"/>